<dbReference type="InterPro" id="IPR020802">
    <property type="entry name" value="TesA-like"/>
</dbReference>
<dbReference type="SUPFAM" id="SSF53901">
    <property type="entry name" value="Thiolase-like"/>
    <property type="match status" value="1"/>
</dbReference>
<evidence type="ECO:0000256" key="2">
    <source>
        <dbReference type="ARBA" id="ARBA00022553"/>
    </source>
</evidence>
<dbReference type="PROSITE" id="PS50075">
    <property type="entry name" value="CARRIER"/>
    <property type="match status" value="2"/>
</dbReference>
<dbReference type="RefSeq" id="WP_114029653.1">
    <property type="nucleotide sequence ID" value="NZ_QOIL01000008.1"/>
</dbReference>
<dbReference type="SUPFAM" id="SSF51735">
    <property type="entry name" value="NAD(P)-binding Rossmann-fold domains"/>
    <property type="match status" value="1"/>
</dbReference>
<dbReference type="Gene3D" id="3.40.50.720">
    <property type="entry name" value="NAD(P)-binding Rossmann-like Domain"/>
    <property type="match status" value="1"/>
</dbReference>
<dbReference type="InterPro" id="IPR014043">
    <property type="entry name" value="Acyl_transferase_dom"/>
</dbReference>
<feature type="region of interest" description="Disordered" evidence="5">
    <location>
        <begin position="292"/>
        <end position="324"/>
    </location>
</feature>
<evidence type="ECO:0000313" key="9">
    <source>
        <dbReference type="EMBL" id="RCG30290.1"/>
    </source>
</evidence>
<feature type="domain" description="Ketosynthase family 3 (KS3)" evidence="7">
    <location>
        <begin position="328"/>
        <end position="785"/>
    </location>
</feature>
<feature type="active site" description="Proton donor; for dehydratase activity" evidence="4">
    <location>
        <position position="2426"/>
    </location>
</feature>
<evidence type="ECO:0000259" key="7">
    <source>
        <dbReference type="PROSITE" id="PS52004"/>
    </source>
</evidence>
<dbReference type="InterPro" id="IPR020841">
    <property type="entry name" value="PKS_Beta-ketoAc_synthase_dom"/>
</dbReference>
<evidence type="ECO:0000259" key="8">
    <source>
        <dbReference type="PROSITE" id="PS52019"/>
    </source>
</evidence>
<dbReference type="SUPFAM" id="SSF53474">
    <property type="entry name" value="alpha/beta-Hydrolases"/>
    <property type="match status" value="1"/>
</dbReference>
<feature type="compositionally biased region" description="Gly residues" evidence="5">
    <location>
        <begin position="1332"/>
        <end position="1343"/>
    </location>
</feature>
<dbReference type="InterPro" id="IPR036736">
    <property type="entry name" value="ACP-like_sf"/>
</dbReference>
<dbReference type="Pfam" id="PF21089">
    <property type="entry name" value="PKS_DH_N"/>
    <property type="match status" value="1"/>
</dbReference>
<dbReference type="SMART" id="SM00822">
    <property type="entry name" value="PKS_KR"/>
    <property type="match status" value="1"/>
</dbReference>
<gene>
    <name evidence="9" type="ORF">DQ384_16245</name>
</gene>
<organism evidence="9 10">
    <name type="scientific">Sphaerisporangium album</name>
    <dbReference type="NCBI Taxonomy" id="509200"/>
    <lineage>
        <taxon>Bacteria</taxon>
        <taxon>Bacillati</taxon>
        <taxon>Actinomycetota</taxon>
        <taxon>Actinomycetes</taxon>
        <taxon>Streptosporangiales</taxon>
        <taxon>Streptosporangiaceae</taxon>
        <taxon>Sphaerisporangium</taxon>
    </lineage>
</organism>
<keyword evidence="10" id="KW-1185">Reference proteome</keyword>
<dbReference type="Gene3D" id="1.10.1200.10">
    <property type="entry name" value="ACP-like"/>
    <property type="match status" value="2"/>
</dbReference>
<dbReference type="Pfam" id="PF02801">
    <property type="entry name" value="Ketoacyl-synt_C"/>
    <property type="match status" value="1"/>
</dbReference>
<dbReference type="PANTHER" id="PTHR43074">
    <property type="entry name" value="OMEGA-3 POLYUNSATURATED FATTY ACID SYNTHASE PFAB-RELATED"/>
    <property type="match status" value="1"/>
</dbReference>
<dbReference type="InterPro" id="IPR029058">
    <property type="entry name" value="AB_hydrolase_fold"/>
</dbReference>
<evidence type="ECO:0000256" key="3">
    <source>
        <dbReference type="ARBA" id="ARBA00022679"/>
    </source>
</evidence>
<keyword evidence="1" id="KW-0596">Phosphopantetheine</keyword>
<dbReference type="PROSITE" id="PS52004">
    <property type="entry name" value="KS3_2"/>
    <property type="match status" value="1"/>
</dbReference>
<dbReference type="GO" id="GO:0004315">
    <property type="term" value="F:3-oxoacyl-[acyl-carrier-protein] synthase activity"/>
    <property type="evidence" value="ECO:0007669"/>
    <property type="project" value="InterPro"/>
</dbReference>
<dbReference type="InterPro" id="IPR013968">
    <property type="entry name" value="PKS_KR"/>
</dbReference>
<name>A0A367FKW3_9ACTN</name>
<evidence type="ECO:0000313" key="10">
    <source>
        <dbReference type="Proteomes" id="UP000253094"/>
    </source>
</evidence>
<dbReference type="Proteomes" id="UP000253094">
    <property type="component" value="Unassembled WGS sequence"/>
</dbReference>
<dbReference type="Gene3D" id="3.40.47.10">
    <property type="match status" value="1"/>
</dbReference>
<dbReference type="Gene3D" id="3.10.129.110">
    <property type="entry name" value="Polyketide synthase dehydratase"/>
    <property type="match status" value="1"/>
</dbReference>
<dbReference type="EMBL" id="QOIL01000008">
    <property type="protein sequence ID" value="RCG30290.1"/>
    <property type="molecule type" value="Genomic_DNA"/>
</dbReference>
<feature type="domain" description="Carrier" evidence="6">
    <location>
        <begin position="1651"/>
        <end position="1731"/>
    </location>
</feature>
<dbReference type="Pfam" id="PF00550">
    <property type="entry name" value="PP-binding"/>
    <property type="match status" value="2"/>
</dbReference>
<reference evidence="9 10" key="1">
    <citation type="submission" date="2018-06" db="EMBL/GenBank/DDBJ databases">
        <title>Sphaerisporangium craniellae sp. nov., isolated from a marine sponge in the South China Sea.</title>
        <authorList>
            <person name="Li L."/>
        </authorList>
    </citation>
    <scope>NUCLEOTIDE SEQUENCE [LARGE SCALE GENOMIC DNA]</scope>
    <source>
        <strain evidence="9 10">CCTCC AA 208026</strain>
    </source>
</reference>
<dbReference type="InterPro" id="IPR016035">
    <property type="entry name" value="Acyl_Trfase/lysoPLipase"/>
</dbReference>
<dbReference type="InterPro" id="IPR049900">
    <property type="entry name" value="PKS_mFAS_DH"/>
</dbReference>
<dbReference type="Gene3D" id="3.40.50.1820">
    <property type="entry name" value="alpha/beta hydrolase"/>
    <property type="match status" value="1"/>
</dbReference>
<dbReference type="CDD" id="cd08953">
    <property type="entry name" value="KR_2_SDR_x"/>
    <property type="match status" value="1"/>
</dbReference>
<dbReference type="InterPro" id="IPR009081">
    <property type="entry name" value="PP-bd_ACP"/>
</dbReference>
<dbReference type="InterPro" id="IPR018201">
    <property type="entry name" value="Ketoacyl_synth_AS"/>
</dbReference>
<dbReference type="InterPro" id="IPR014030">
    <property type="entry name" value="Ketoacyl_synth_N"/>
</dbReference>
<dbReference type="SMART" id="SM00827">
    <property type="entry name" value="PKS_AT"/>
    <property type="match status" value="1"/>
</dbReference>
<evidence type="ECO:0000256" key="4">
    <source>
        <dbReference type="PROSITE-ProRule" id="PRU01363"/>
    </source>
</evidence>
<comment type="caution">
    <text evidence="9">The sequence shown here is derived from an EMBL/GenBank/DDBJ whole genome shotgun (WGS) entry which is preliminary data.</text>
</comment>
<dbReference type="Pfam" id="PF14765">
    <property type="entry name" value="PS-DH"/>
    <property type="match status" value="1"/>
</dbReference>
<dbReference type="InterPro" id="IPR016039">
    <property type="entry name" value="Thiolase-like"/>
</dbReference>
<dbReference type="Gene3D" id="3.30.70.250">
    <property type="entry name" value="Malonyl-CoA ACP transacylase, ACP-binding"/>
    <property type="match status" value="1"/>
</dbReference>
<dbReference type="SMART" id="SM00824">
    <property type="entry name" value="PKS_TE"/>
    <property type="match status" value="1"/>
</dbReference>
<dbReference type="InterPro" id="IPR049551">
    <property type="entry name" value="PKS_DH_C"/>
</dbReference>
<feature type="region of interest" description="N-terminal hotdog fold" evidence="4">
    <location>
        <begin position="2238"/>
        <end position="2363"/>
    </location>
</feature>
<proteinExistence type="predicted"/>
<feature type="compositionally biased region" description="Basic and acidic residues" evidence="5">
    <location>
        <begin position="314"/>
        <end position="324"/>
    </location>
</feature>
<evidence type="ECO:0000259" key="6">
    <source>
        <dbReference type="PROSITE" id="PS50075"/>
    </source>
</evidence>
<evidence type="ECO:0000256" key="5">
    <source>
        <dbReference type="SAM" id="MobiDB-lite"/>
    </source>
</evidence>
<dbReference type="PROSITE" id="PS52019">
    <property type="entry name" value="PKS_MFAS_DH"/>
    <property type="match status" value="1"/>
</dbReference>
<dbReference type="SUPFAM" id="SSF47336">
    <property type="entry name" value="ACP-like"/>
    <property type="match status" value="2"/>
</dbReference>
<feature type="compositionally biased region" description="Low complexity" evidence="5">
    <location>
        <begin position="1304"/>
        <end position="1316"/>
    </location>
</feature>
<dbReference type="InterPro" id="IPR001227">
    <property type="entry name" value="Ac_transferase_dom_sf"/>
</dbReference>
<dbReference type="PANTHER" id="PTHR43074:SF1">
    <property type="entry name" value="BETA-KETOACYL SYNTHASE FAMILY PROTEIN-RELATED"/>
    <property type="match status" value="1"/>
</dbReference>
<dbReference type="SMART" id="SM00825">
    <property type="entry name" value="PKS_KS"/>
    <property type="match status" value="1"/>
</dbReference>
<feature type="region of interest" description="Disordered" evidence="5">
    <location>
        <begin position="1270"/>
        <end position="1352"/>
    </location>
</feature>
<dbReference type="InterPro" id="IPR014031">
    <property type="entry name" value="Ketoacyl_synth_C"/>
</dbReference>
<dbReference type="Pfam" id="PF00109">
    <property type="entry name" value="ketoacyl-synt"/>
    <property type="match status" value="1"/>
</dbReference>
<accession>A0A367FKW3</accession>
<sequence>MRRRDRKPPQTVTRVGSAPADAPSVILVHPGALPATVYADLASALAPGAALHVVNLEHVPEYFEAALRGDAPATSIPALAERTAGELRRRGLLDRPWCLAGWSFGGVVALELAGLLEESERPAALLALDTIAPVPEYTRLDGDLDDDVVLRWFAMYLGARRGVEIPVGGAIPKDREQGLRAVLDSAREHGALRPDTTLPGLRKVLDTYLQGLVRNNRLAQAYEPRRVPVPVVLVRPERGLLDVADPLGWAGLAEDLTVLGCPGDHYTMLHDREAVDRIAGAALELLGDRARPARVTGDPRPAADNATLSTGTDRVMDSDNTKARRTGDTPIAIVGLGALFPRSGDLSEFWGNVVDAVDCIEDVPETHWRIEDHYDPDPKAPDKTYAKRGGFVPTVPFNPLEFGLPPNTLEVTDVLQLLSLVVAKQTLADAGATGSTWYRPERTGVVLGITGANSLTQPLATRLQTPVLKEVVRSCGLTERDAEEIAAKFVKAFAPWEEHSFPGMLGNVVAGRIANRFDLGGTNCTLDAACASSLAAVHMAASELISGRADLMITGGCDAENTILMYLCFSKTPAFSKVGDIRPFDEAADGTLIGEGIGMLAMKRLEDAERDGDRIYAVLRGIGTSSDGRYKSIYAPRKEGQMVALRRAYEDAGFGPEQIGLVECHGTGTPVGDLTEVSALREVFMAAGANRQDVALGSVKSQIGHTKAAAGAAGMIKSSLALYHKLLPPTINVTTPRGAMEFESSPFYVNTRTRPWITEPERPLRRAAVSSFGFGGTNFHCVLEEHDPSGTGLTVLHRTARVHVWHGEDAKALLEQVEENPRGLEDSTPVPAGHARLAVVARDDAELDRLREQAVRRLAGDPAEEAFELPGGAYYRRAAAVPGKVGALFAGQGSQYVGMAGQAAMAIPPVREAFDAAAAHFAGAEPLGRVVFPPPAFDDDTRRAQEDALRRTDYAQPAIGAVSAGQYAYLTGLGLTAEGALGHSFGEVTALWAAGSLSREQMFGLARARGAAMAERNEATGDDPGTMAAVSADVPTVEGLLDGHPDVVVCNINAPDQTVVGGGRDAVAAFVKACEAAGVTARPLPVAAAFHTRYVTHAVDRFGAAVGSTVVAEPAIEVYANTDGARYGANTDENARILVQQLANPVAFAPRVEQMYQDGFRVFVEFGPKKVLTGLVRRILADRPDVVVLSADAGPGRDGDLALKQLAARLAVLGLPLAGFNRYQATAAEQPPAKGMTIDLNGVNYVPEARRQAYQEALDNGYQVEGVAASGAPAEPSTGHNGNADTGNGHVSNGHAGNGVAHSNGHAANGHTTNGHGTNGHGTNGQTTNGHGTNGHNGNGHNGNGHAPSTVPSVGAIAASHLAMHGDYLHSQLRLSERLTNLVEEGSRQDAGPSENTIAGITAVTEHSLAIGQSHVWASEVLRSFAQLENSMIAPGRTVGGDMAAPSLPQAVAPAYEMRAIGTMSRPGWTEETETGFATTAAPAAPATFAVPTQAPAPVPAPAPVAPAPVAPAPVAEPAVTVAVTVAAPAPAPAPVAPAPAGNDAETVRTTLLTIVAEKTGYPTDMLDPSMDVEADLGIDSIKRVEIMGALRESFPGSPSVSPERLAELRTLDDIIGFVAGAAVAAPAPAPAPVQVPVQAPAPVAAAPAGNDAETVRTTLLTIVAEKTGYPTDMLDPSMDVEADLGIDSIKRVEIMGALRESFPGSPSVSPERLAELRTLNDIIGFVAGSASAPNGAEVVNGPKAETLPRIDRWQAGLTRLPAADRLEDAYRHAPVALVAGAGGPLADALTDALRGAGWRTAEPGAALDEGPDVVLYVAPEQVDGTATALTALRDAAMLARDTQRTLEASARNGRAAFVTVSRLDGRLGVTPSPGDTGEAGLAAVTLGGVSGLVKTLAIEAPTVFCRAIDVAAELPYERVGEIVLAELYDARVALREVGHTSDGARWTTTLGESAPAGEGRIAPPGADELLVVTGGGRGVTAACVIDLAKRHRTGVLLLGRTPLADEPAWARDVPLDKLKPAIAAALKAEGLKVTPRDIEPRFRELKAQREIRQTLAEVTEAGAHATYVPVDVTDPAAVRTALAAYRDRVVGVVHGAGVLADQLIVDKRPQDIDRVLGTKLAGLAGVLAALDPARLRHVVLFSSVAGFFGNQGQSDYAMANEALNRIASRLRGANPGTRVTSINWGAWDGGMVTPELARLFKERGVDLIPLRTGARMFAEQFDAERSADLVCVIGPDKPLSEAEPPALPAKGVTVTRDLGAVAGEPVLADHRIGEHAVLPATVALGGILAAAEEVTGAKPGGARDFTVLKGVVFDAEAPAKLRFTLTPHATGTKVDVRDENGRPRYRAVVEPAGSAPAPLAGLPGLDAGEPCTAYEDGTLFHGDGLRGLRRVLDPGRRMVLRAELPGTSFAAGAYGTGDYDPVLADLLLQAVLVWVRRHTGQASLPAGIGHAETHAPIPAGEPFLIVVDEVTVSGPMVRCTVSACDGDGRVLTRFAGVQAICRDSGGAH</sequence>
<dbReference type="Pfam" id="PF08659">
    <property type="entry name" value="KR"/>
    <property type="match status" value="1"/>
</dbReference>
<dbReference type="Gene3D" id="3.40.366.10">
    <property type="entry name" value="Malonyl-Coenzyme A Acyl Carrier Protein, domain 2"/>
    <property type="match status" value="1"/>
</dbReference>
<dbReference type="GO" id="GO:0006633">
    <property type="term" value="P:fatty acid biosynthetic process"/>
    <property type="evidence" value="ECO:0007669"/>
    <property type="project" value="InterPro"/>
</dbReference>
<dbReference type="OrthoDB" id="4537517at2"/>
<feature type="active site" description="Proton acceptor; for dehydratase activity" evidence="4">
    <location>
        <position position="2271"/>
    </location>
</feature>
<keyword evidence="3" id="KW-0808">Transferase</keyword>
<dbReference type="InterPro" id="IPR042104">
    <property type="entry name" value="PKS_dehydratase_sf"/>
</dbReference>
<feature type="compositionally biased region" description="Polar residues" evidence="5">
    <location>
        <begin position="1278"/>
        <end position="1291"/>
    </location>
</feature>
<dbReference type="Pfam" id="PF00698">
    <property type="entry name" value="Acyl_transf_1"/>
    <property type="match status" value="1"/>
</dbReference>
<protein>
    <submittedName>
        <fullName evidence="9">SDR family NAD(P)-dependent oxidoreductase</fullName>
    </submittedName>
</protein>
<evidence type="ECO:0000256" key="1">
    <source>
        <dbReference type="ARBA" id="ARBA00022450"/>
    </source>
</evidence>
<dbReference type="CDD" id="cd00833">
    <property type="entry name" value="PKS"/>
    <property type="match status" value="1"/>
</dbReference>
<dbReference type="SUPFAM" id="SSF52151">
    <property type="entry name" value="FabD/lysophospholipase-like"/>
    <property type="match status" value="1"/>
</dbReference>
<dbReference type="InterPro" id="IPR049552">
    <property type="entry name" value="PKS_DH_N"/>
</dbReference>
<dbReference type="SUPFAM" id="SSF55048">
    <property type="entry name" value="Probable ACP-binding domain of malonyl-CoA ACP transacylase"/>
    <property type="match status" value="1"/>
</dbReference>
<dbReference type="Pfam" id="PF00975">
    <property type="entry name" value="Thioesterase"/>
    <property type="match status" value="1"/>
</dbReference>
<dbReference type="NCBIfam" id="TIGR02813">
    <property type="entry name" value="omega_3_PfaA"/>
    <property type="match status" value="1"/>
</dbReference>
<feature type="domain" description="Carrier" evidence="6">
    <location>
        <begin position="1543"/>
        <end position="1623"/>
    </location>
</feature>
<dbReference type="InterPro" id="IPR057326">
    <property type="entry name" value="KR_dom"/>
</dbReference>
<dbReference type="InterPro" id="IPR001031">
    <property type="entry name" value="Thioesterase"/>
</dbReference>
<dbReference type="InterPro" id="IPR016036">
    <property type="entry name" value="Malonyl_transacylase_ACP-bd"/>
</dbReference>
<feature type="region of interest" description="C-terminal hotdog fold" evidence="4">
    <location>
        <begin position="2373"/>
        <end position="2509"/>
    </location>
</feature>
<dbReference type="InterPro" id="IPR032821">
    <property type="entry name" value="PKS_assoc"/>
</dbReference>
<dbReference type="InterPro" id="IPR052568">
    <property type="entry name" value="PKS-FAS_Synthase"/>
</dbReference>
<dbReference type="PROSITE" id="PS00606">
    <property type="entry name" value="KS3_1"/>
    <property type="match status" value="1"/>
</dbReference>
<dbReference type="InterPro" id="IPR004432">
    <property type="entry name" value="Omega_3_polyunsat_FA_synth"/>
</dbReference>
<feature type="domain" description="PKS/mFAS DH" evidence="8">
    <location>
        <begin position="2238"/>
        <end position="2509"/>
    </location>
</feature>
<keyword evidence="2" id="KW-0597">Phosphoprotein</keyword>
<dbReference type="InterPro" id="IPR036291">
    <property type="entry name" value="NAD(P)-bd_dom_sf"/>
</dbReference>
<dbReference type="Pfam" id="PF16197">
    <property type="entry name" value="KAsynt_C_assoc"/>
    <property type="match status" value="1"/>
</dbReference>